<dbReference type="SUPFAM" id="SSF103473">
    <property type="entry name" value="MFS general substrate transporter"/>
    <property type="match status" value="1"/>
</dbReference>
<feature type="transmembrane region" description="Helical" evidence="2">
    <location>
        <begin position="67"/>
        <end position="90"/>
    </location>
</feature>
<proteinExistence type="predicted"/>
<feature type="transmembrane region" description="Helical" evidence="2">
    <location>
        <begin position="96"/>
        <end position="118"/>
    </location>
</feature>
<evidence type="ECO:0000256" key="1">
    <source>
        <dbReference type="ARBA" id="ARBA00004651"/>
    </source>
</evidence>
<dbReference type="STRING" id="112248.SAMN05444392_11817"/>
<organism evidence="3 4">
    <name type="scientific">Seinonella peptonophila</name>
    <dbReference type="NCBI Taxonomy" id="112248"/>
    <lineage>
        <taxon>Bacteria</taxon>
        <taxon>Bacillati</taxon>
        <taxon>Bacillota</taxon>
        <taxon>Bacilli</taxon>
        <taxon>Bacillales</taxon>
        <taxon>Thermoactinomycetaceae</taxon>
        <taxon>Seinonella</taxon>
    </lineage>
</organism>
<evidence type="ECO:0000313" key="4">
    <source>
        <dbReference type="Proteomes" id="UP000184476"/>
    </source>
</evidence>
<dbReference type="InterPro" id="IPR011701">
    <property type="entry name" value="MFS"/>
</dbReference>
<dbReference type="GO" id="GO:0022857">
    <property type="term" value="F:transmembrane transporter activity"/>
    <property type="evidence" value="ECO:0007669"/>
    <property type="project" value="InterPro"/>
</dbReference>
<keyword evidence="2" id="KW-0812">Transmembrane</keyword>
<dbReference type="EMBL" id="FQVL01000018">
    <property type="protein sequence ID" value="SHF37303.1"/>
    <property type="molecule type" value="Genomic_DNA"/>
</dbReference>
<keyword evidence="2" id="KW-1133">Transmembrane helix</keyword>
<dbReference type="Proteomes" id="UP000184476">
    <property type="component" value="Unassembled WGS sequence"/>
</dbReference>
<dbReference type="InterPro" id="IPR036259">
    <property type="entry name" value="MFS_trans_sf"/>
</dbReference>
<reference evidence="3 4" key="1">
    <citation type="submission" date="2016-11" db="EMBL/GenBank/DDBJ databases">
        <authorList>
            <person name="Jaros S."/>
            <person name="Januszkiewicz K."/>
            <person name="Wedrychowicz H."/>
        </authorList>
    </citation>
    <scope>NUCLEOTIDE SEQUENCE [LARGE SCALE GENOMIC DNA]</scope>
    <source>
        <strain evidence="3 4">DSM 44666</strain>
    </source>
</reference>
<evidence type="ECO:0000256" key="2">
    <source>
        <dbReference type="SAM" id="Phobius"/>
    </source>
</evidence>
<dbReference type="Gene3D" id="1.20.1250.20">
    <property type="entry name" value="MFS general substrate transporter like domains"/>
    <property type="match status" value="1"/>
</dbReference>
<comment type="subcellular location">
    <subcellularLocation>
        <location evidence="1">Cell membrane</location>
        <topology evidence="1">Multi-pass membrane protein</topology>
    </subcellularLocation>
</comment>
<name>A0A1M5B482_9BACL</name>
<protein>
    <submittedName>
        <fullName evidence="3">Major Facilitator Superfamily protein</fullName>
    </submittedName>
</protein>
<evidence type="ECO:0000313" key="3">
    <source>
        <dbReference type="EMBL" id="SHF37303.1"/>
    </source>
</evidence>
<dbReference type="GO" id="GO:0005886">
    <property type="term" value="C:plasma membrane"/>
    <property type="evidence" value="ECO:0007669"/>
    <property type="project" value="UniProtKB-SubCell"/>
</dbReference>
<keyword evidence="2" id="KW-0472">Membrane</keyword>
<accession>A0A1M5B482</accession>
<dbReference type="Pfam" id="PF07690">
    <property type="entry name" value="MFS_1"/>
    <property type="match status" value="1"/>
</dbReference>
<sequence length="219" mass="24751">MLGVPIGSYLATFGWPVPFIAIGICAFLMVILIATFLLSIPAVISQGKVPSISDRYRTLLNGNRSKIAFLAYFLFQLGNYATFSFMGTWFADKFGLSVASIGTVILFLGLGNTLSSFFSSGLVQKIGLNFLHFRNDPTCFTLFSPPVFAKYYICNGVLLFDLFLIWNGFSTHDELIAEAIFYSTRNDFLTSKLIHVFRSNCWIVCSWNPLREYEWFYFG</sequence>
<feature type="transmembrane region" description="Helical" evidence="2">
    <location>
        <begin position="20"/>
        <end position="46"/>
    </location>
</feature>
<dbReference type="AlphaFoldDB" id="A0A1M5B482"/>
<gene>
    <name evidence="3" type="ORF">SAMN05444392_11817</name>
</gene>
<keyword evidence="4" id="KW-1185">Reference proteome</keyword>